<dbReference type="PANTHER" id="PTHR43591">
    <property type="entry name" value="METHYLTRANSFERASE"/>
    <property type="match status" value="1"/>
</dbReference>
<dbReference type="GO" id="GO:0032259">
    <property type="term" value="P:methylation"/>
    <property type="evidence" value="ECO:0007669"/>
    <property type="project" value="UniProtKB-KW"/>
</dbReference>
<dbReference type="PANTHER" id="PTHR43591:SF110">
    <property type="entry name" value="RHODANESE DOMAIN-CONTAINING PROTEIN"/>
    <property type="match status" value="1"/>
</dbReference>
<evidence type="ECO:0000259" key="1">
    <source>
        <dbReference type="Pfam" id="PF08241"/>
    </source>
</evidence>
<dbReference type="GO" id="GO:0008168">
    <property type="term" value="F:methyltransferase activity"/>
    <property type="evidence" value="ECO:0007669"/>
    <property type="project" value="UniProtKB-KW"/>
</dbReference>
<evidence type="ECO:0000313" key="3">
    <source>
        <dbReference type="Proteomes" id="UP001595851"/>
    </source>
</evidence>
<sequence>MNTELVEHYTNETSENTRLTRSPHGRLEYQRTQELLRRTLMPPPARILDVGGGAGVHAQWLAADGYDVHLVDPVPAHVDAAAVLSGVTAELGDARQLSIPDQSVDVVLLLGPLYHLTDAADRAQALAEARRVLRPGGLVVAAAISRYLSLMETGTNGRLTAEMTSAVRNVIATGHYDGHVGFMPTHFHTAAELGAEVQAAGLRDVQVYGIEGPSWPALDVAGQGEFDRLVDAALQCARIAEQDPLMINASAHFLAIAHG</sequence>
<evidence type="ECO:0000313" key="2">
    <source>
        <dbReference type="EMBL" id="MFC4014434.1"/>
    </source>
</evidence>
<name>A0ABV8GNC4_9ACTN</name>
<keyword evidence="2" id="KW-0808">Transferase</keyword>
<gene>
    <name evidence="2" type="ORF">ACFOY2_44935</name>
</gene>
<accession>A0ABV8GNC4</accession>
<dbReference type="Proteomes" id="UP001595851">
    <property type="component" value="Unassembled WGS sequence"/>
</dbReference>
<dbReference type="CDD" id="cd02440">
    <property type="entry name" value="AdoMet_MTases"/>
    <property type="match status" value="1"/>
</dbReference>
<dbReference type="Pfam" id="PF08241">
    <property type="entry name" value="Methyltransf_11"/>
    <property type="match status" value="1"/>
</dbReference>
<dbReference type="SUPFAM" id="SSF53335">
    <property type="entry name" value="S-adenosyl-L-methionine-dependent methyltransferases"/>
    <property type="match status" value="1"/>
</dbReference>
<proteinExistence type="predicted"/>
<keyword evidence="2" id="KW-0489">Methyltransferase</keyword>
<feature type="domain" description="Methyltransferase type 11" evidence="1">
    <location>
        <begin position="48"/>
        <end position="140"/>
    </location>
</feature>
<dbReference type="RefSeq" id="WP_379534272.1">
    <property type="nucleotide sequence ID" value="NZ_JBHSBI010000034.1"/>
</dbReference>
<dbReference type="InterPro" id="IPR013216">
    <property type="entry name" value="Methyltransf_11"/>
</dbReference>
<comment type="caution">
    <text evidence="2">The sequence shown here is derived from an EMBL/GenBank/DDBJ whole genome shotgun (WGS) entry which is preliminary data.</text>
</comment>
<reference evidence="3" key="1">
    <citation type="journal article" date="2019" name="Int. J. Syst. Evol. Microbiol.">
        <title>The Global Catalogue of Microorganisms (GCM) 10K type strain sequencing project: providing services to taxonomists for standard genome sequencing and annotation.</title>
        <authorList>
            <consortium name="The Broad Institute Genomics Platform"/>
            <consortium name="The Broad Institute Genome Sequencing Center for Infectious Disease"/>
            <person name="Wu L."/>
            <person name="Ma J."/>
        </authorList>
    </citation>
    <scope>NUCLEOTIDE SEQUENCE [LARGE SCALE GENOMIC DNA]</scope>
    <source>
        <strain evidence="3">TBRC 1276</strain>
    </source>
</reference>
<dbReference type="EC" id="2.1.1.-" evidence="2"/>
<keyword evidence="3" id="KW-1185">Reference proteome</keyword>
<organism evidence="2 3">
    <name type="scientific">Nonomuraea purpurea</name>
    <dbReference type="NCBI Taxonomy" id="1849276"/>
    <lineage>
        <taxon>Bacteria</taxon>
        <taxon>Bacillati</taxon>
        <taxon>Actinomycetota</taxon>
        <taxon>Actinomycetes</taxon>
        <taxon>Streptosporangiales</taxon>
        <taxon>Streptosporangiaceae</taxon>
        <taxon>Nonomuraea</taxon>
    </lineage>
</organism>
<protein>
    <submittedName>
        <fullName evidence="2">Class I SAM-dependent methyltransferase</fullName>
        <ecNumber evidence="2">2.1.1.-</ecNumber>
    </submittedName>
</protein>
<dbReference type="InterPro" id="IPR029063">
    <property type="entry name" value="SAM-dependent_MTases_sf"/>
</dbReference>
<dbReference type="EMBL" id="JBHSBI010000034">
    <property type="protein sequence ID" value="MFC4014434.1"/>
    <property type="molecule type" value="Genomic_DNA"/>
</dbReference>
<dbReference type="Gene3D" id="3.40.50.150">
    <property type="entry name" value="Vaccinia Virus protein VP39"/>
    <property type="match status" value="1"/>
</dbReference>